<organism evidence="8">
    <name type="scientific">Nippostrongylus brasiliensis</name>
    <name type="common">Rat hookworm</name>
    <dbReference type="NCBI Taxonomy" id="27835"/>
    <lineage>
        <taxon>Eukaryota</taxon>
        <taxon>Metazoa</taxon>
        <taxon>Ecdysozoa</taxon>
        <taxon>Nematoda</taxon>
        <taxon>Chromadorea</taxon>
        <taxon>Rhabditida</taxon>
        <taxon>Rhabditina</taxon>
        <taxon>Rhabditomorpha</taxon>
        <taxon>Strongyloidea</taxon>
        <taxon>Heligmosomidae</taxon>
        <taxon>Nippostrongylus</taxon>
    </lineage>
</organism>
<dbReference type="GO" id="GO:2000601">
    <property type="term" value="P:positive regulation of Arp2/3 complex-mediated actin nucleation"/>
    <property type="evidence" value="ECO:0007669"/>
    <property type="project" value="TreeGrafter"/>
</dbReference>
<dbReference type="SMART" id="SM00246">
    <property type="entry name" value="WH2"/>
    <property type="match status" value="1"/>
</dbReference>
<dbReference type="GO" id="GO:0034237">
    <property type="term" value="F:protein kinase A regulatory subunit binding"/>
    <property type="evidence" value="ECO:0007669"/>
    <property type="project" value="TreeGrafter"/>
</dbReference>
<keyword evidence="2" id="KW-0963">Cytoplasm</keyword>
<comment type="subunit">
    <text evidence="2">Binds actin and the Arp2/3 complex.</text>
</comment>
<evidence type="ECO:0000256" key="1">
    <source>
        <dbReference type="ARBA" id="ARBA00006993"/>
    </source>
</evidence>
<dbReference type="Proteomes" id="UP000271162">
    <property type="component" value="Unassembled WGS sequence"/>
</dbReference>
<gene>
    <name evidence="6" type="ORF">NBR_LOCUS15845</name>
</gene>
<feature type="region of interest" description="Disordered" evidence="4">
    <location>
        <begin position="177"/>
        <end position="214"/>
    </location>
</feature>
<feature type="compositionally biased region" description="Pro residues" evidence="4">
    <location>
        <begin position="347"/>
        <end position="358"/>
    </location>
</feature>
<dbReference type="InterPro" id="IPR003124">
    <property type="entry name" value="WH2_dom"/>
</dbReference>
<dbReference type="PANTHER" id="PTHR12902:SF1">
    <property type="entry name" value="WISKOTT-ALDRICH SYNDROME PROTEIN FAMILY MEMBER"/>
    <property type="match status" value="1"/>
</dbReference>
<dbReference type="GO" id="GO:0071933">
    <property type="term" value="F:Arp2/3 complex binding"/>
    <property type="evidence" value="ECO:0007669"/>
    <property type="project" value="TreeGrafter"/>
</dbReference>
<dbReference type="WBParaSite" id="NBR_0001584401-mRNA-1">
    <property type="protein sequence ID" value="NBR_0001584401-mRNA-1"/>
    <property type="gene ID" value="NBR_0001584401"/>
</dbReference>
<dbReference type="Gene3D" id="1.20.5.340">
    <property type="match status" value="1"/>
</dbReference>
<dbReference type="Gene3D" id="6.10.280.150">
    <property type="match status" value="2"/>
</dbReference>
<feature type="compositionally biased region" description="Low complexity" evidence="4">
    <location>
        <begin position="201"/>
        <end position="212"/>
    </location>
</feature>
<evidence type="ECO:0000313" key="6">
    <source>
        <dbReference type="EMBL" id="VDL79439.1"/>
    </source>
</evidence>
<feature type="compositionally biased region" description="Polar residues" evidence="4">
    <location>
        <begin position="249"/>
        <end position="268"/>
    </location>
</feature>
<dbReference type="GO" id="GO:0031209">
    <property type="term" value="C:SCAR complex"/>
    <property type="evidence" value="ECO:0007669"/>
    <property type="project" value="TreeGrafter"/>
</dbReference>
<comment type="function">
    <text evidence="2">Downstream effector molecule involved in the transmission of signals from tyrosine kinase receptors and small GTPases to the actin cytoskeleton. Promotes formation of actin filaments. Part of the WAVE complex that regulates lamellipodia formation. The WAVE complex regulates actin filament reorganization via its interaction with the Arp2/3 complex.</text>
</comment>
<dbReference type="InterPro" id="IPR028288">
    <property type="entry name" value="SCAR/WAVE_fam"/>
</dbReference>
<evidence type="ECO:0000313" key="7">
    <source>
        <dbReference type="Proteomes" id="UP000271162"/>
    </source>
</evidence>
<keyword evidence="7" id="KW-1185">Reference proteome</keyword>
<feature type="compositionally biased region" description="Acidic residues" evidence="4">
    <location>
        <begin position="437"/>
        <end position="453"/>
    </location>
</feature>
<dbReference type="AlphaFoldDB" id="A0A0N4YGB5"/>
<dbReference type="PANTHER" id="PTHR12902">
    <property type="entry name" value="WASP-1"/>
    <property type="match status" value="1"/>
</dbReference>
<name>A0A0N4YGB5_NIPBR</name>
<protein>
    <recommendedName>
        <fullName evidence="2">Wiskott-Aldrich syndrome protein family member</fullName>
        <shortName evidence="2">WASP family protein member</shortName>
    </recommendedName>
</protein>
<dbReference type="OMA" id="FFFDLWK"/>
<feature type="region of interest" description="Disordered" evidence="4">
    <location>
        <begin position="249"/>
        <end position="391"/>
    </location>
</feature>
<evidence type="ECO:0000256" key="4">
    <source>
        <dbReference type="SAM" id="MobiDB-lite"/>
    </source>
</evidence>
<evidence type="ECO:0000259" key="5">
    <source>
        <dbReference type="PROSITE" id="PS51082"/>
    </source>
</evidence>
<reference evidence="8" key="1">
    <citation type="submission" date="2017-02" db="UniProtKB">
        <authorList>
            <consortium name="WormBaseParasite"/>
        </authorList>
    </citation>
    <scope>IDENTIFICATION</scope>
</reference>
<accession>A0A0N4YGB5</accession>
<dbReference type="STRING" id="27835.A0A0N4YGB5"/>
<proteinExistence type="inferred from homology"/>
<reference evidence="6 7" key="2">
    <citation type="submission" date="2018-11" db="EMBL/GenBank/DDBJ databases">
        <authorList>
            <consortium name="Pathogen Informatics"/>
        </authorList>
    </citation>
    <scope>NUCLEOTIDE SEQUENCE [LARGE SCALE GENOMIC DNA]</scope>
</reference>
<keyword evidence="2" id="KW-0206">Cytoskeleton</keyword>
<evidence type="ECO:0000256" key="2">
    <source>
        <dbReference type="RuleBase" id="RU367034"/>
    </source>
</evidence>
<feature type="region of interest" description="Disordered" evidence="4">
    <location>
        <begin position="432"/>
        <end position="453"/>
    </location>
</feature>
<dbReference type="EMBL" id="UYSL01021915">
    <property type="protein sequence ID" value="VDL79439.1"/>
    <property type="molecule type" value="Genomic_DNA"/>
</dbReference>
<sequence length="453" mass="49664">MPLIKRAVSPVDVSRVKIPPEVTNGELQYVANSTLANLIRQLSSISKHAEHIFGEIYLEAMKLDHKSNTLEKRIANLTEKVSKLDSTNEQASLGELQMRKPFKSSMLVDQHTLDRSTLPIALAEVYSQCDPPPNLDALNPFRDPGAPSALSLYTNPSFFFDLWRQEMLKDCADATGRRRMKSPTPDGLNVIKSPKKRRQRMPPQQQEVPRQQAARYMSSLRNPRSTALSFPDEYQAPQALGLQLHKTSQIQHFQPAQSSSPALQTSGMSIRAAPAPDNRQRMATSPPKELKRELPPPDLALLSIDDEDEELPPPPPTLMHTSVVHHLPSPPPSAIQLVPSDTQAVVAPPPAPPPPPPSLMTTAAPAAATFGGSAKPPAEGEEEKKPDTRSNLLAEIQSGIKLKKVRLAEEAAADKAAAETNDVAAILKRRMEHVMGNEDEESQSSGDDGEWED</sequence>
<keyword evidence="2" id="KW-0009">Actin-binding</keyword>
<feature type="coiled-coil region" evidence="3">
    <location>
        <begin position="60"/>
        <end position="87"/>
    </location>
</feature>
<evidence type="ECO:0000256" key="3">
    <source>
        <dbReference type="SAM" id="Coils"/>
    </source>
</evidence>
<dbReference type="GO" id="GO:0030036">
    <property type="term" value="P:actin cytoskeleton organization"/>
    <property type="evidence" value="ECO:0007669"/>
    <property type="project" value="UniProtKB-UniRule"/>
</dbReference>
<comment type="similarity">
    <text evidence="1 2">Belongs to the SCAR/WAVE family.</text>
</comment>
<keyword evidence="3" id="KW-0175">Coiled coil</keyword>
<dbReference type="GO" id="GO:0003779">
    <property type="term" value="F:actin binding"/>
    <property type="evidence" value="ECO:0007669"/>
    <property type="project" value="UniProtKB-UniRule"/>
</dbReference>
<dbReference type="Pfam" id="PF02205">
    <property type="entry name" value="WH2"/>
    <property type="match status" value="1"/>
</dbReference>
<feature type="domain" description="WH2" evidence="5">
    <location>
        <begin position="388"/>
        <end position="405"/>
    </location>
</feature>
<comment type="subcellular location">
    <subcellularLocation>
        <location evidence="2">Cytoplasm</location>
        <location evidence="2">Cytoskeleton</location>
    </subcellularLocation>
</comment>
<dbReference type="GO" id="GO:0005856">
    <property type="term" value="C:cytoskeleton"/>
    <property type="evidence" value="ECO:0007669"/>
    <property type="project" value="UniProtKB-SubCell"/>
</dbReference>
<feature type="compositionally biased region" description="Low complexity" evidence="4">
    <location>
        <begin position="359"/>
        <end position="377"/>
    </location>
</feature>
<evidence type="ECO:0000313" key="8">
    <source>
        <dbReference type="WBParaSite" id="NBR_0001584401-mRNA-1"/>
    </source>
</evidence>
<dbReference type="PROSITE" id="PS51082">
    <property type="entry name" value="WH2"/>
    <property type="match status" value="1"/>
</dbReference>